<sequence length="330" mass="37940">MLYPRCYVLKGIRYDSRYEDSGGFCDIVRGRTDDDLELCLKVVRVYQRHETDKIMKIYAREAILWGQLQHPNITPFYGIYYLNEAQERVCLVSPWMENGNIVMYLKSNPDIPRNPLICGIILGLEYLHSENVIHGDLKGLNILVNNSGRACIADFGLSTIWSDKTLGFTVTTGTRVGHTDRWSAPKLLDEDRPSRASDIWAFGCVCYEVLMRLLPFHECSKSVHVIRKLLRGEAPARSRELTTSHPADKINDRMWELINQCWSSKPENRPTCQEVIQELEARAVTPEPLMDQSPHLSQQFRHVMRSGSETTVDLVQLQQVLEEVLEFDGR</sequence>
<protein>
    <submittedName>
        <fullName evidence="6">Kinase-like protein</fullName>
    </submittedName>
</protein>
<dbReference type="OrthoDB" id="122279at2759"/>
<dbReference type="InterPro" id="IPR011009">
    <property type="entry name" value="Kinase-like_dom_sf"/>
</dbReference>
<dbReference type="PROSITE" id="PS50011">
    <property type="entry name" value="PROTEIN_KINASE_DOM"/>
    <property type="match status" value="1"/>
</dbReference>
<keyword evidence="1" id="KW-0808">Transferase</keyword>
<feature type="domain" description="Protein kinase" evidence="5">
    <location>
        <begin position="13"/>
        <end position="290"/>
    </location>
</feature>
<keyword evidence="4" id="KW-0067">ATP-binding</keyword>
<reference evidence="6" key="1">
    <citation type="submission" date="2020-11" db="EMBL/GenBank/DDBJ databases">
        <authorList>
            <consortium name="DOE Joint Genome Institute"/>
            <person name="Ahrendt S."/>
            <person name="Riley R."/>
            <person name="Andreopoulos W."/>
            <person name="Labutti K."/>
            <person name="Pangilinan J."/>
            <person name="Ruiz-Duenas F.J."/>
            <person name="Barrasa J.M."/>
            <person name="Sanchez-Garcia M."/>
            <person name="Camarero S."/>
            <person name="Miyauchi S."/>
            <person name="Serrano A."/>
            <person name="Linde D."/>
            <person name="Babiker R."/>
            <person name="Drula E."/>
            <person name="Ayuso-Fernandez I."/>
            <person name="Pacheco R."/>
            <person name="Padilla G."/>
            <person name="Ferreira P."/>
            <person name="Barriuso J."/>
            <person name="Kellner H."/>
            <person name="Castanera R."/>
            <person name="Alfaro M."/>
            <person name="Ramirez L."/>
            <person name="Pisabarro A.G."/>
            <person name="Kuo A."/>
            <person name="Tritt A."/>
            <person name="Lipzen A."/>
            <person name="He G."/>
            <person name="Yan M."/>
            <person name="Ng V."/>
            <person name="Cullen D."/>
            <person name="Martin F."/>
            <person name="Rosso M.-N."/>
            <person name="Henrissat B."/>
            <person name="Hibbett D."/>
            <person name="Martinez A.T."/>
            <person name="Grigoriev I.V."/>
        </authorList>
    </citation>
    <scope>NUCLEOTIDE SEQUENCE</scope>
    <source>
        <strain evidence="6">MF-IS2</strain>
    </source>
</reference>
<dbReference type="InterPro" id="IPR008271">
    <property type="entry name" value="Ser/Thr_kinase_AS"/>
</dbReference>
<proteinExistence type="predicted"/>
<keyword evidence="7" id="KW-1185">Reference proteome</keyword>
<evidence type="ECO:0000256" key="3">
    <source>
        <dbReference type="ARBA" id="ARBA00022777"/>
    </source>
</evidence>
<keyword evidence="3 6" id="KW-0418">Kinase</keyword>
<name>A0A9P5X2G3_9AGAR</name>
<evidence type="ECO:0000256" key="4">
    <source>
        <dbReference type="ARBA" id="ARBA00022840"/>
    </source>
</evidence>
<dbReference type="Gene3D" id="1.10.510.10">
    <property type="entry name" value="Transferase(Phosphotransferase) domain 1"/>
    <property type="match status" value="1"/>
</dbReference>
<gene>
    <name evidence="6" type="ORF">P691DRAFT_549266</name>
</gene>
<dbReference type="InterPro" id="IPR051681">
    <property type="entry name" value="Ser/Thr_Kinases-Pseudokinases"/>
</dbReference>
<dbReference type="GO" id="GO:0005524">
    <property type="term" value="F:ATP binding"/>
    <property type="evidence" value="ECO:0007669"/>
    <property type="project" value="UniProtKB-KW"/>
</dbReference>
<evidence type="ECO:0000256" key="2">
    <source>
        <dbReference type="ARBA" id="ARBA00022741"/>
    </source>
</evidence>
<dbReference type="GO" id="GO:0004674">
    <property type="term" value="F:protein serine/threonine kinase activity"/>
    <property type="evidence" value="ECO:0007669"/>
    <property type="project" value="TreeGrafter"/>
</dbReference>
<dbReference type="SMART" id="SM00220">
    <property type="entry name" value="S_TKc"/>
    <property type="match status" value="1"/>
</dbReference>
<evidence type="ECO:0000313" key="6">
    <source>
        <dbReference type="EMBL" id="KAF9441661.1"/>
    </source>
</evidence>
<dbReference type="PROSITE" id="PS00108">
    <property type="entry name" value="PROTEIN_KINASE_ST"/>
    <property type="match status" value="1"/>
</dbReference>
<accession>A0A9P5X2G3</accession>
<keyword evidence="2" id="KW-0547">Nucleotide-binding</keyword>
<evidence type="ECO:0000259" key="5">
    <source>
        <dbReference type="PROSITE" id="PS50011"/>
    </source>
</evidence>
<evidence type="ECO:0000313" key="7">
    <source>
        <dbReference type="Proteomes" id="UP000807342"/>
    </source>
</evidence>
<dbReference type="PANTHER" id="PTHR44329">
    <property type="entry name" value="SERINE/THREONINE-PROTEIN KINASE TNNI3K-RELATED"/>
    <property type="match status" value="1"/>
</dbReference>
<dbReference type="SUPFAM" id="SSF56112">
    <property type="entry name" value="Protein kinase-like (PK-like)"/>
    <property type="match status" value="1"/>
</dbReference>
<dbReference type="Proteomes" id="UP000807342">
    <property type="component" value="Unassembled WGS sequence"/>
</dbReference>
<evidence type="ECO:0000256" key="1">
    <source>
        <dbReference type="ARBA" id="ARBA00022679"/>
    </source>
</evidence>
<dbReference type="Pfam" id="PF00069">
    <property type="entry name" value="Pkinase"/>
    <property type="match status" value="1"/>
</dbReference>
<comment type="caution">
    <text evidence="6">The sequence shown here is derived from an EMBL/GenBank/DDBJ whole genome shotgun (WGS) entry which is preliminary data.</text>
</comment>
<dbReference type="AlphaFoldDB" id="A0A9P5X2G3"/>
<dbReference type="PANTHER" id="PTHR44329:SF288">
    <property type="entry name" value="MITOGEN-ACTIVATED PROTEIN KINASE KINASE KINASE 20"/>
    <property type="match status" value="1"/>
</dbReference>
<organism evidence="6 7">
    <name type="scientific">Macrolepiota fuliginosa MF-IS2</name>
    <dbReference type="NCBI Taxonomy" id="1400762"/>
    <lineage>
        <taxon>Eukaryota</taxon>
        <taxon>Fungi</taxon>
        <taxon>Dikarya</taxon>
        <taxon>Basidiomycota</taxon>
        <taxon>Agaricomycotina</taxon>
        <taxon>Agaricomycetes</taxon>
        <taxon>Agaricomycetidae</taxon>
        <taxon>Agaricales</taxon>
        <taxon>Agaricineae</taxon>
        <taxon>Agaricaceae</taxon>
        <taxon>Macrolepiota</taxon>
    </lineage>
</organism>
<dbReference type="InterPro" id="IPR000719">
    <property type="entry name" value="Prot_kinase_dom"/>
</dbReference>
<dbReference type="EMBL" id="MU151825">
    <property type="protein sequence ID" value="KAF9441661.1"/>
    <property type="molecule type" value="Genomic_DNA"/>
</dbReference>